<evidence type="ECO:0000256" key="3">
    <source>
        <dbReference type="ARBA" id="ARBA00022555"/>
    </source>
</evidence>
<feature type="region of interest" description="Disordered" evidence="11">
    <location>
        <begin position="628"/>
        <end position="681"/>
    </location>
</feature>
<keyword evidence="13" id="KW-1185">Reference proteome</keyword>
<dbReference type="Pfam" id="PF25376">
    <property type="entry name" value="Pre-PUA_NSUN2"/>
    <property type="match status" value="1"/>
</dbReference>
<keyword evidence="4 10" id="KW-0489">Methyltransferase</keyword>
<sequence>MGKKKNNSKKHQNRSKSNGNRTDNYVPVEKTNEKYWNFYKAQALFPEDEWDSFVQHLRRDLPSSFRVQGCHKDREQLIKEMETRFFQKIRESSDASVFAPVELPWYPGVYQTRMSRTEVRSHPILAELHNFLVTEAELGSISRQETVSMIPPLLLNPSKEHFVLDMCAAPGSKTMQLIEIMHEDDLNPPGMIVANDVDKKRCYMLIHQTLKRMKNANTVVINEDATRLPDMELDGKVLKFDRVLCDVICSGDGTVRKNPDIWEKWSPQEGIGLHRLQLSIARRGVEQLAIGGQLVYSTCSMNPIEDEAVVAQLLREANGALKLVDAHPLLPKLKALRGVNNWKVFTRDMKLINSFEEVPEELKRPFCKSMFPPSEEEAKEMHLDYTMRIVPHLQDTGGFFVALLEKVEEFTFVRERETTAKGATWRKKLYKDDPFTFLKENDERWHDLQNHYGISDDFHYQNLFNRMLEDQNSRQLFYANDAVKNFLKSNMKKVSIQNAGMRMFGRNDNKVESAKFRVSQEGIRTILSYMSKQVLKISEKDMLTILRHEESLVPLELLDSAEEMRSFVSGSLVAYFNKEDPVCCWIGQKTCAPYISKEEKIHLLRMLGENTEVIENLMRNKRREKAIAGRNAQQNTGEGNDEEQEKSNGTSNGHKIEPAADDTKDEAPSPKKTIQSPTQPAQKFIASCFKGVNEPEKSPTPSVRALMAAGRPRYYSSSASGTYQYLYLV</sequence>
<feature type="compositionally biased region" description="Basic residues" evidence="11">
    <location>
        <begin position="1"/>
        <end position="14"/>
    </location>
</feature>
<evidence type="ECO:0000256" key="7">
    <source>
        <dbReference type="ARBA" id="ARBA00022694"/>
    </source>
</evidence>
<evidence type="ECO:0000313" key="13">
    <source>
        <dbReference type="Proteomes" id="UP000887575"/>
    </source>
</evidence>
<dbReference type="Pfam" id="PF25378">
    <property type="entry name" value="PUA_NSUN2"/>
    <property type="match status" value="1"/>
</dbReference>
<name>A0AAF3F1Q9_9BILA</name>
<dbReference type="PRINTS" id="PR02011">
    <property type="entry name" value="RCMTNCL1"/>
</dbReference>
<evidence type="ECO:0000256" key="4">
    <source>
        <dbReference type="ARBA" id="ARBA00022603"/>
    </source>
</evidence>
<keyword evidence="3" id="KW-0820">tRNA-binding</keyword>
<evidence type="ECO:0000256" key="2">
    <source>
        <dbReference type="ARBA" id="ARBA00012629"/>
    </source>
</evidence>
<evidence type="ECO:0000256" key="1">
    <source>
        <dbReference type="ARBA" id="ARBA00004123"/>
    </source>
</evidence>
<dbReference type="InterPro" id="IPR049560">
    <property type="entry name" value="MeTrfase_RsmB-F_NOP2_cat"/>
</dbReference>
<evidence type="ECO:0000256" key="5">
    <source>
        <dbReference type="ARBA" id="ARBA00022679"/>
    </source>
</evidence>
<keyword evidence="8 10" id="KW-0694">RNA-binding</keyword>
<dbReference type="PANTHER" id="PTHR22808">
    <property type="entry name" value="NCL1 YEAST -RELATED NOL1/NOP2/FMU SUN DOMAIN-CONTAINING"/>
    <property type="match status" value="1"/>
</dbReference>
<dbReference type="InterPro" id="IPR023270">
    <property type="entry name" value="RCMT_NCL1"/>
</dbReference>
<proteinExistence type="inferred from homology"/>
<dbReference type="GO" id="GO:0005634">
    <property type="term" value="C:nucleus"/>
    <property type="evidence" value="ECO:0007669"/>
    <property type="project" value="UniProtKB-SubCell"/>
</dbReference>
<dbReference type="EC" id="2.1.1.203" evidence="2"/>
<dbReference type="PRINTS" id="PR02008">
    <property type="entry name" value="RCMTFAMILY"/>
</dbReference>
<feature type="binding site" evidence="10">
    <location>
        <position position="246"/>
    </location>
    <ligand>
        <name>S-adenosyl-L-methionine</name>
        <dbReference type="ChEBI" id="CHEBI:59789"/>
    </ligand>
</feature>
<dbReference type="Gene3D" id="3.40.50.150">
    <property type="entry name" value="Vaccinia Virus protein VP39"/>
    <property type="match status" value="1"/>
</dbReference>
<dbReference type="GO" id="GO:0030488">
    <property type="term" value="P:tRNA methylation"/>
    <property type="evidence" value="ECO:0007669"/>
    <property type="project" value="TreeGrafter"/>
</dbReference>
<dbReference type="InterPro" id="IPR029063">
    <property type="entry name" value="SAM-dependent_MTases_sf"/>
</dbReference>
<feature type="domain" description="SAM-dependent MTase RsmB/NOP-type" evidence="12">
    <location>
        <begin position="53"/>
        <end position="407"/>
    </location>
</feature>
<keyword evidence="5 10" id="KW-0808">Transferase</keyword>
<evidence type="ECO:0000256" key="6">
    <source>
        <dbReference type="ARBA" id="ARBA00022691"/>
    </source>
</evidence>
<dbReference type="GO" id="GO:0000049">
    <property type="term" value="F:tRNA binding"/>
    <property type="evidence" value="ECO:0007669"/>
    <property type="project" value="UniProtKB-KW"/>
</dbReference>
<comment type="subcellular location">
    <subcellularLocation>
        <location evidence="1">Nucleus</location>
    </subcellularLocation>
</comment>
<organism evidence="13 14">
    <name type="scientific">Mesorhabditis belari</name>
    <dbReference type="NCBI Taxonomy" id="2138241"/>
    <lineage>
        <taxon>Eukaryota</taxon>
        <taxon>Metazoa</taxon>
        <taxon>Ecdysozoa</taxon>
        <taxon>Nematoda</taxon>
        <taxon>Chromadorea</taxon>
        <taxon>Rhabditida</taxon>
        <taxon>Rhabditina</taxon>
        <taxon>Rhabditomorpha</taxon>
        <taxon>Rhabditoidea</taxon>
        <taxon>Rhabditidae</taxon>
        <taxon>Mesorhabditinae</taxon>
        <taxon>Mesorhabditis</taxon>
    </lineage>
</organism>
<dbReference type="InterPro" id="IPR023267">
    <property type="entry name" value="RCMT"/>
</dbReference>
<dbReference type="Pfam" id="PF01189">
    <property type="entry name" value="Methyltr_RsmB-F"/>
    <property type="match status" value="1"/>
</dbReference>
<feature type="compositionally biased region" description="Polar residues" evidence="11">
    <location>
        <begin position="672"/>
        <end position="681"/>
    </location>
</feature>
<dbReference type="InterPro" id="IPR057285">
    <property type="entry name" value="Pre-PUA_NSUN2"/>
</dbReference>
<evidence type="ECO:0000259" key="12">
    <source>
        <dbReference type="PROSITE" id="PS51686"/>
    </source>
</evidence>
<dbReference type="InterPro" id="IPR001678">
    <property type="entry name" value="MeTrfase_RsmB-F_NOP2_dom"/>
</dbReference>
<protein>
    <recommendedName>
        <fullName evidence="2">tRNA (cytosine(34)-C(5))-methyltransferase</fullName>
        <ecNumber evidence="2">2.1.1.203</ecNumber>
    </recommendedName>
</protein>
<dbReference type="PANTHER" id="PTHR22808:SF1">
    <property type="entry name" value="RNA CYTOSINE-C(5)-METHYLTRANSFERASE NSUN2-RELATED"/>
    <property type="match status" value="1"/>
</dbReference>
<keyword evidence="6 10" id="KW-0949">S-adenosyl-L-methionine</keyword>
<evidence type="ECO:0000256" key="8">
    <source>
        <dbReference type="ARBA" id="ARBA00022884"/>
    </source>
</evidence>
<feature type="active site" description="Nucleophile" evidence="10">
    <location>
        <position position="299"/>
    </location>
</feature>
<dbReference type="Proteomes" id="UP000887575">
    <property type="component" value="Unassembled WGS sequence"/>
</dbReference>
<keyword evidence="7" id="KW-0819">tRNA processing</keyword>
<dbReference type="GO" id="GO:0005737">
    <property type="term" value="C:cytoplasm"/>
    <property type="evidence" value="ECO:0007669"/>
    <property type="project" value="TreeGrafter"/>
</dbReference>
<evidence type="ECO:0000256" key="10">
    <source>
        <dbReference type="PROSITE-ProRule" id="PRU01023"/>
    </source>
</evidence>
<evidence type="ECO:0000256" key="11">
    <source>
        <dbReference type="SAM" id="MobiDB-lite"/>
    </source>
</evidence>
<feature type="compositionally biased region" description="Basic and acidic residues" evidence="11">
    <location>
        <begin position="654"/>
        <end position="669"/>
    </location>
</feature>
<evidence type="ECO:0000256" key="9">
    <source>
        <dbReference type="ARBA" id="ARBA00023242"/>
    </source>
</evidence>
<dbReference type="GO" id="GO:0016428">
    <property type="term" value="F:tRNA (cytidine-5-)-methyltransferase activity"/>
    <property type="evidence" value="ECO:0007669"/>
    <property type="project" value="InterPro"/>
</dbReference>
<dbReference type="WBParaSite" id="MBELARI_LOCUS20481.1">
    <property type="protein sequence ID" value="MBELARI_LOCUS20481.1"/>
    <property type="gene ID" value="MBELARI_LOCUS20481"/>
</dbReference>
<feature type="binding site" evidence="10">
    <location>
        <position position="224"/>
    </location>
    <ligand>
        <name>S-adenosyl-L-methionine</name>
        <dbReference type="ChEBI" id="CHEBI:59789"/>
    </ligand>
</feature>
<reference evidence="14" key="1">
    <citation type="submission" date="2024-02" db="UniProtKB">
        <authorList>
            <consortium name="WormBaseParasite"/>
        </authorList>
    </citation>
    <scope>IDENTIFICATION</scope>
</reference>
<dbReference type="PROSITE" id="PS51686">
    <property type="entry name" value="SAM_MT_RSMB_NOP"/>
    <property type="match status" value="1"/>
</dbReference>
<dbReference type="SUPFAM" id="SSF53335">
    <property type="entry name" value="S-adenosyl-L-methionine-dependent methyltransferases"/>
    <property type="match status" value="1"/>
</dbReference>
<dbReference type="AlphaFoldDB" id="A0AAF3F1Q9"/>
<feature type="region of interest" description="Disordered" evidence="11">
    <location>
        <begin position="1"/>
        <end position="26"/>
    </location>
</feature>
<feature type="binding site" evidence="10">
    <location>
        <position position="196"/>
    </location>
    <ligand>
        <name>S-adenosyl-L-methionine</name>
        <dbReference type="ChEBI" id="CHEBI:59789"/>
    </ligand>
</feature>
<keyword evidence="9" id="KW-0539">Nucleus</keyword>
<dbReference type="InterPro" id="IPR057286">
    <property type="entry name" value="PUA_NSUN2"/>
</dbReference>
<evidence type="ECO:0000313" key="14">
    <source>
        <dbReference type="WBParaSite" id="MBELARI_LOCUS20481.1"/>
    </source>
</evidence>
<accession>A0AAF3F1Q9</accession>
<feature type="binding site" evidence="10">
    <location>
        <begin position="167"/>
        <end position="173"/>
    </location>
    <ligand>
        <name>S-adenosyl-L-methionine</name>
        <dbReference type="ChEBI" id="CHEBI:59789"/>
    </ligand>
</feature>
<comment type="similarity">
    <text evidence="10">Belongs to the class I-like SAM-binding methyltransferase superfamily. RsmB/NOP family.</text>
</comment>